<dbReference type="GO" id="GO:0005829">
    <property type="term" value="C:cytosol"/>
    <property type="evidence" value="ECO:0007669"/>
    <property type="project" value="TreeGrafter"/>
</dbReference>
<dbReference type="PANTHER" id="PTHR34986">
    <property type="entry name" value="EVOLVED BETA-GALACTOSIDASE SUBUNIT BETA"/>
    <property type="match status" value="1"/>
</dbReference>
<evidence type="ECO:0000313" key="2">
    <source>
        <dbReference type="Proteomes" id="UP000005384"/>
    </source>
</evidence>
<evidence type="ECO:0000313" key="1">
    <source>
        <dbReference type="EMBL" id="EHI56931.1"/>
    </source>
</evidence>
<dbReference type="RefSeq" id="WP_006783123.1">
    <property type="nucleotide sequence ID" value="NZ_CP040506.1"/>
</dbReference>
<dbReference type="Gene3D" id="2.60.120.370">
    <property type="entry name" value="YhcH/YjgK/YiaL"/>
    <property type="match status" value="1"/>
</dbReference>
<dbReference type="SUPFAM" id="SSF51197">
    <property type="entry name" value="Clavaminate synthase-like"/>
    <property type="match status" value="1"/>
</dbReference>
<dbReference type="Pfam" id="PF04074">
    <property type="entry name" value="DUF386"/>
    <property type="match status" value="1"/>
</dbReference>
<dbReference type="Proteomes" id="UP000005384">
    <property type="component" value="Unassembled WGS sequence"/>
</dbReference>
<evidence type="ECO:0008006" key="3">
    <source>
        <dbReference type="Google" id="ProtNLM"/>
    </source>
</evidence>
<comment type="caution">
    <text evidence="1">The sequence shown here is derived from an EMBL/GenBank/DDBJ whole genome shotgun (WGS) entry which is preliminary data.</text>
</comment>
<dbReference type="OrthoDB" id="9792756at2"/>
<dbReference type="NCBIfam" id="TIGR00022">
    <property type="entry name" value="YhcH/YjgK/YiaL family protein"/>
    <property type="match status" value="1"/>
</dbReference>
<sequence>MIYTDMKHLARYRGMNKNLDAAIEYLAVNGLHKLKMGSNEVDGGNVFINRFDYTTVPEEDAAFEAHLAYADIHLLRSGRELIGVTPVGLLEITGTDREADNMECCGPVETYVPMEPGKVLIVFPEDAHMVKIRSGKCVTVEKAVVKVRVQ</sequence>
<proteinExistence type="predicted"/>
<accession>G5INQ7</accession>
<organism evidence="1 2">
    <name type="scientific">Hungatella hathewayi WAL-18680</name>
    <dbReference type="NCBI Taxonomy" id="742737"/>
    <lineage>
        <taxon>Bacteria</taxon>
        <taxon>Bacillati</taxon>
        <taxon>Bacillota</taxon>
        <taxon>Clostridia</taxon>
        <taxon>Lachnospirales</taxon>
        <taxon>Lachnospiraceae</taxon>
        <taxon>Hungatella</taxon>
    </lineage>
</organism>
<protein>
    <recommendedName>
        <fullName evidence="3">YhcH/YjgK/YiaL family protein</fullName>
    </recommendedName>
</protein>
<gene>
    <name evidence="1" type="ORF">HMPREF9473_05135</name>
</gene>
<dbReference type="PANTHER" id="PTHR34986:SF1">
    <property type="entry name" value="PROTEIN YIAL"/>
    <property type="match status" value="1"/>
</dbReference>
<reference evidence="1 2" key="1">
    <citation type="submission" date="2011-08" db="EMBL/GenBank/DDBJ databases">
        <title>The Genome Sequence of Clostridium hathewayi WAL-18680.</title>
        <authorList>
            <consortium name="The Broad Institute Genome Sequencing Platform"/>
            <person name="Earl A."/>
            <person name="Ward D."/>
            <person name="Feldgarden M."/>
            <person name="Gevers D."/>
            <person name="Finegold S.M."/>
            <person name="Summanen P.H."/>
            <person name="Molitoris D.R."/>
            <person name="Song M."/>
            <person name="Daigneault M."/>
            <person name="Allen-Vercoe E."/>
            <person name="Young S.K."/>
            <person name="Zeng Q."/>
            <person name="Gargeya S."/>
            <person name="Fitzgerald M."/>
            <person name="Haas B."/>
            <person name="Abouelleil A."/>
            <person name="Alvarado L."/>
            <person name="Arachchi H.M."/>
            <person name="Berlin A."/>
            <person name="Brown A."/>
            <person name="Chapman S.B."/>
            <person name="Chen Z."/>
            <person name="Dunbar C."/>
            <person name="Freedman E."/>
            <person name="Gearin G."/>
            <person name="Gellesch M."/>
            <person name="Goldberg J."/>
            <person name="Griggs A."/>
            <person name="Gujja S."/>
            <person name="Heiman D."/>
            <person name="Howarth C."/>
            <person name="Larson L."/>
            <person name="Lui A."/>
            <person name="MacDonald P.J.P."/>
            <person name="Montmayeur A."/>
            <person name="Murphy C."/>
            <person name="Neiman D."/>
            <person name="Pearson M."/>
            <person name="Priest M."/>
            <person name="Roberts A."/>
            <person name="Saif S."/>
            <person name="Shea T."/>
            <person name="Shenoy N."/>
            <person name="Sisk P."/>
            <person name="Stolte C."/>
            <person name="Sykes S."/>
            <person name="Wortman J."/>
            <person name="Nusbaum C."/>
            <person name="Birren B."/>
        </authorList>
    </citation>
    <scope>NUCLEOTIDE SEQUENCE [LARGE SCALE GENOMIC DNA]</scope>
    <source>
        <strain evidence="1 2">WAL-18680</strain>
    </source>
</reference>
<dbReference type="InterPro" id="IPR037012">
    <property type="entry name" value="NanQ/TabA/YiaL_sf"/>
</dbReference>
<dbReference type="HOGENOM" id="CLU_107139_2_2_9"/>
<name>G5INQ7_9FIRM</name>
<dbReference type="EMBL" id="ADLN01000128">
    <property type="protein sequence ID" value="EHI56931.1"/>
    <property type="molecule type" value="Genomic_DNA"/>
</dbReference>
<dbReference type="PATRIC" id="fig|742737.3.peg.5128"/>
<keyword evidence="2" id="KW-1185">Reference proteome</keyword>
<dbReference type="InterPro" id="IPR004375">
    <property type="entry name" value="NanQ/TabA/YiaL"/>
</dbReference>
<dbReference type="AlphaFoldDB" id="G5INQ7"/>